<dbReference type="OrthoDB" id="4766028at2759"/>
<protein>
    <submittedName>
        <fullName evidence="2">Uncharacterized protein</fullName>
    </submittedName>
</protein>
<accession>A0A086TF79</accession>
<gene>
    <name evidence="2" type="ORF">ACRE_009960</name>
</gene>
<evidence type="ECO:0000256" key="1">
    <source>
        <dbReference type="SAM" id="SignalP"/>
    </source>
</evidence>
<dbReference type="EMBL" id="JPKY01000005">
    <property type="protein sequence ID" value="KFH48011.1"/>
    <property type="molecule type" value="Genomic_DNA"/>
</dbReference>
<name>A0A086TF79_HAPC1</name>
<evidence type="ECO:0000313" key="3">
    <source>
        <dbReference type="Proteomes" id="UP000029964"/>
    </source>
</evidence>
<keyword evidence="3" id="KW-1185">Reference proteome</keyword>
<organism evidence="2 3">
    <name type="scientific">Hapsidospora chrysogenum (strain ATCC 11550 / CBS 779.69 / DSM 880 / IAM 14645 / JCM 23072 / IMI 49137)</name>
    <name type="common">Acremonium chrysogenum</name>
    <dbReference type="NCBI Taxonomy" id="857340"/>
    <lineage>
        <taxon>Eukaryota</taxon>
        <taxon>Fungi</taxon>
        <taxon>Dikarya</taxon>
        <taxon>Ascomycota</taxon>
        <taxon>Pezizomycotina</taxon>
        <taxon>Sordariomycetes</taxon>
        <taxon>Hypocreomycetidae</taxon>
        <taxon>Hypocreales</taxon>
        <taxon>Bionectriaceae</taxon>
        <taxon>Hapsidospora</taxon>
    </lineage>
</organism>
<dbReference type="AlphaFoldDB" id="A0A086TF79"/>
<reference evidence="3" key="1">
    <citation type="journal article" date="2014" name="Genome Announc.">
        <title>Genome sequence and annotation of Acremonium chrysogenum, producer of the beta-lactam antibiotic cephalosporin C.</title>
        <authorList>
            <person name="Terfehr D."/>
            <person name="Dahlmann T.A."/>
            <person name="Specht T."/>
            <person name="Zadra I."/>
            <person name="Kuernsteiner H."/>
            <person name="Kueck U."/>
        </authorList>
    </citation>
    <scope>NUCLEOTIDE SEQUENCE [LARGE SCALE GENOMIC DNA]</scope>
    <source>
        <strain evidence="3">ATCC 11550 / CBS 779.69 / DSM 880 / IAM 14645 / JCM 23072 / IMI 49137</strain>
    </source>
</reference>
<comment type="caution">
    <text evidence="2">The sequence shown here is derived from an EMBL/GenBank/DDBJ whole genome shotgun (WGS) entry which is preliminary data.</text>
</comment>
<feature type="chain" id="PRO_5001815819" evidence="1">
    <location>
        <begin position="20"/>
        <end position="219"/>
    </location>
</feature>
<dbReference type="HOGENOM" id="CLU_1219592_0_0_1"/>
<feature type="signal peptide" evidence="1">
    <location>
        <begin position="1"/>
        <end position="19"/>
    </location>
</feature>
<proteinExistence type="predicted"/>
<evidence type="ECO:0000313" key="2">
    <source>
        <dbReference type="EMBL" id="KFH48011.1"/>
    </source>
</evidence>
<keyword evidence="1" id="KW-0732">Signal</keyword>
<dbReference type="Proteomes" id="UP000029964">
    <property type="component" value="Unassembled WGS sequence"/>
</dbReference>
<sequence>MHFNKLVPALAVAIGATQAAAYRHGEVAEVSGKVFRWQQLAEDVFTGIPIDEWDDNVNKVREEVWDLEEIVARDVSAYETRAIETRNLESFCQAITECVLENSNVALRAGINAWVTVASYASRENGQALMDFLNAPFVANLVGIAIAGTISGQINEATKKECSTSKSEADVISAVLNQALAHHPTGEDLAVTVNGPSGSWTITVNAAPEGQKPTATCQR</sequence>